<evidence type="ECO:0000256" key="1">
    <source>
        <dbReference type="ARBA" id="ARBA00004555"/>
    </source>
</evidence>
<keyword evidence="5 11" id="KW-0547">Nucleotide-binding</keyword>
<dbReference type="PANTHER" id="PTHR11711">
    <property type="entry name" value="ADP RIBOSYLATION FACTOR-RELATED"/>
    <property type="match status" value="1"/>
</dbReference>
<evidence type="ECO:0000256" key="10">
    <source>
        <dbReference type="ARBA" id="ARBA00023288"/>
    </source>
</evidence>
<dbReference type="GO" id="GO:0015031">
    <property type="term" value="P:protein transport"/>
    <property type="evidence" value="ECO:0007669"/>
    <property type="project" value="UniProtKB-KW"/>
</dbReference>
<dbReference type="InterPro" id="IPR006689">
    <property type="entry name" value="Small_GTPase_ARF/SAR"/>
</dbReference>
<dbReference type="GO" id="GO:0016192">
    <property type="term" value="P:vesicle-mediated transport"/>
    <property type="evidence" value="ECO:0007669"/>
    <property type="project" value="UniProtKB-KW"/>
</dbReference>
<dbReference type="GO" id="GO:0005525">
    <property type="term" value="F:GTP binding"/>
    <property type="evidence" value="ECO:0007669"/>
    <property type="project" value="UniProtKB-KW"/>
</dbReference>
<accession>A4UHB0</accession>
<keyword evidence="8" id="KW-0333">Golgi apparatus</keyword>
<dbReference type="GO" id="GO:0046872">
    <property type="term" value="F:metal ion binding"/>
    <property type="evidence" value="ECO:0007669"/>
    <property type="project" value="UniProtKB-KW"/>
</dbReference>
<evidence type="ECO:0000256" key="8">
    <source>
        <dbReference type="ARBA" id="ARBA00023034"/>
    </source>
</evidence>
<feature type="binding site" evidence="12">
    <location>
        <position position="49"/>
    </location>
    <ligand>
        <name>Mg(2+)</name>
        <dbReference type="ChEBI" id="CHEBI:18420"/>
    </ligand>
</feature>
<keyword evidence="12" id="KW-0460">Magnesium</keyword>
<dbReference type="EMBL" id="EF133863">
    <property type="protein sequence ID" value="ABO47868.1"/>
    <property type="molecule type" value="mRNA"/>
</dbReference>
<evidence type="ECO:0000313" key="14">
    <source>
        <dbReference type="EMBL" id="ABO47868.1"/>
    </source>
</evidence>
<sequence length="224" mass="24637">MGLISFMQHAFGLPQKPAPRIIVLGLDAAGKTTMLYQIKLGKVIETIPTIGMNVESLESKRLSFTAWDVGGRTKIRALWRHYFKGAEGLIFVVDCNDRDRIGDACHELEMVLSDDMDDMKEAVLLVFANKQDLPNAMTASEVTSELGLHGLQHRQWHVQPSCATSGKGLSEGIDWLSSALMRKQAGYLEDDEANGLNEQLAQTSSLKALGSRSLMSAKFLTSLL</sequence>
<evidence type="ECO:0000256" key="9">
    <source>
        <dbReference type="ARBA" id="ARBA00023134"/>
    </source>
</evidence>
<dbReference type="FunFam" id="3.40.50.300:FF:003500">
    <property type="entry name" value="ADP-ribosylation factor 1"/>
    <property type="match status" value="1"/>
</dbReference>
<evidence type="ECO:0000256" key="3">
    <source>
        <dbReference type="ARBA" id="ARBA00022448"/>
    </source>
</evidence>
<dbReference type="SMART" id="SM00178">
    <property type="entry name" value="SAR"/>
    <property type="match status" value="1"/>
</dbReference>
<dbReference type="PRINTS" id="PR00328">
    <property type="entry name" value="SAR1GTPBP"/>
</dbReference>
<dbReference type="InterPro" id="IPR024156">
    <property type="entry name" value="Small_GTPase_ARF"/>
</dbReference>
<dbReference type="SMART" id="SM00177">
    <property type="entry name" value="ARF"/>
    <property type="match status" value="1"/>
</dbReference>
<keyword evidence="4" id="KW-0519">Myristate</keyword>
<keyword evidence="9 11" id="KW-0342">GTP-binding</keyword>
<name>A4UHB0_ALEFU</name>
<dbReference type="NCBIfam" id="TIGR00231">
    <property type="entry name" value="small_GTP"/>
    <property type="match status" value="1"/>
</dbReference>
<dbReference type="Pfam" id="PF00025">
    <property type="entry name" value="Arf"/>
    <property type="match status" value="1"/>
</dbReference>
<dbReference type="InterPro" id="IPR005225">
    <property type="entry name" value="Small_GTP-bd"/>
</dbReference>
<keyword evidence="6" id="KW-0931">ER-Golgi transport</keyword>
<proteinExistence type="evidence at transcript level"/>
<feature type="binding site" evidence="12">
    <location>
        <position position="32"/>
    </location>
    <ligand>
        <name>Mg(2+)</name>
        <dbReference type="ChEBI" id="CHEBI:18420"/>
    </ligand>
</feature>
<keyword evidence="7" id="KW-0653">Protein transport</keyword>
<feature type="binding site" evidence="11">
    <location>
        <position position="71"/>
    </location>
    <ligand>
        <name>GTP</name>
        <dbReference type="ChEBI" id="CHEBI:37565"/>
    </ligand>
</feature>
<evidence type="ECO:0000256" key="2">
    <source>
        <dbReference type="ARBA" id="ARBA00010290"/>
    </source>
</evidence>
<feature type="binding site" evidence="11">
    <location>
        <begin position="129"/>
        <end position="132"/>
    </location>
    <ligand>
        <name>GTP</name>
        <dbReference type="ChEBI" id="CHEBI:37565"/>
    </ligand>
</feature>
<evidence type="ECO:0000256" key="6">
    <source>
        <dbReference type="ARBA" id="ARBA00022892"/>
    </source>
</evidence>
<organism evidence="14">
    <name type="scientific">Alexandrium fundyense</name>
    <name type="common">Dinoflagellate</name>
    <dbReference type="NCBI Taxonomy" id="2932"/>
    <lineage>
        <taxon>Eukaryota</taxon>
        <taxon>Sar</taxon>
        <taxon>Alveolata</taxon>
        <taxon>Dinophyceae</taxon>
        <taxon>Gonyaulacales</taxon>
        <taxon>Pyrocystaceae</taxon>
        <taxon>Alexandrium</taxon>
    </lineage>
</organism>
<dbReference type="Gene3D" id="3.40.50.300">
    <property type="entry name" value="P-loop containing nucleotide triphosphate hydrolases"/>
    <property type="match status" value="1"/>
</dbReference>
<evidence type="ECO:0000256" key="12">
    <source>
        <dbReference type="PIRSR" id="PIRSR606689-2"/>
    </source>
</evidence>
<keyword evidence="12" id="KW-0479">Metal-binding</keyword>
<evidence type="ECO:0000256" key="4">
    <source>
        <dbReference type="ARBA" id="ARBA00022707"/>
    </source>
</evidence>
<dbReference type="SUPFAM" id="SSF52540">
    <property type="entry name" value="P-loop containing nucleoside triphosphate hydrolases"/>
    <property type="match status" value="1"/>
</dbReference>
<comment type="subcellular location">
    <subcellularLocation>
        <location evidence="1">Golgi apparatus</location>
    </subcellularLocation>
</comment>
<keyword evidence="3" id="KW-0813">Transport</keyword>
<protein>
    <submittedName>
        <fullName evidence="14">ADP ribosylation factor</fullName>
    </submittedName>
</protein>
<dbReference type="GO" id="GO:0005794">
    <property type="term" value="C:Golgi apparatus"/>
    <property type="evidence" value="ECO:0007669"/>
    <property type="project" value="UniProtKB-SubCell"/>
</dbReference>
<dbReference type="GO" id="GO:0003924">
    <property type="term" value="F:GTPase activity"/>
    <property type="evidence" value="ECO:0007669"/>
    <property type="project" value="InterPro"/>
</dbReference>
<evidence type="ECO:0000256" key="5">
    <source>
        <dbReference type="ARBA" id="ARBA00022741"/>
    </source>
</evidence>
<comment type="similarity">
    <text evidence="2 13">Belongs to the small GTPase superfamily. Arf family.</text>
</comment>
<evidence type="ECO:0000256" key="13">
    <source>
        <dbReference type="RuleBase" id="RU003925"/>
    </source>
</evidence>
<evidence type="ECO:0000256" key="11">
    <source>
        <dbReference type="PIRSR" id="PIRSR606689-1"/>
    </source>
</evidence>
<dbReference type="AlphaFoldDB" id="A4UHB0"/>
<dbReference type="InterPro" id="IPR027417">
    <property type="entry name" value="P-loop_NTPase"/>
</dbReference>
<evidence type="ECO:0000256" key="7">
    <source>
        <dbReference type="ARBA" id="ARBA00022927"/>
    </source>
</evidence>
<reference evidence="14" key="1">
    <citation type="journal article" date="2007" name="Proc. Natl. Acad. Sci. U.S.A.">
        <title>Spliced leader RNA trans-splicing in dinoflagellates.</title>
        <authorList>
            <person name="Zhang H."/>
            <person name="Hou Y."/>
            <person name="Miranda L."/>
            <person name="Campbell D.A."/>
            <person name="Sturm N.R."/>
            <person name="Gaasterland T."/>
            <person name="Lin S."/>
        </authorList>
    </citation>
    <scope>NUCLEOTIDE SEQUENCE</scope>
    <source>
        <strain evidence="14">GT-CA28</strain>
    </source>
</reference>
<keyword evidence="10" id="KW-0449">Lipoprotein</keyword>
<dbReference type="PROSITE" id="PS51417">
    <property type="entry name" value="ARF"/>
    <property type="match status" value="1"/>
</dbReference>
<feature type="binding site" evidence="11">
    <location>
        <begin position="25"/>
        <end position="32"/>
    </location>
    <ligand>
        <name>GTP</name>
        <dbReference type="ChEBI" id="CHEBI:37565"/>
    </ligand>
</feature>